<evidence type="ECO:0000313" key="1">
    <source>
        <dbReference type="EMBL" id="MYM54160.1"/>
    </source>
</evidence>
<proteinExistence type="predicted"/>
<comment type="caution">
    <text evidence="1">The sequence shown here is derived from an EMBL/GenBank/DDBJ whole genome shotgun (WGS) entry which is preliminary data.</text>
</comment>
<dbReference type="RefSeq" id="WP_160971875.1">
    <property type="nucleotide sequence ID" value="NZ_WWEN01000002.1"/>
</dbReference>
<organism evidence="1 2">
    <name type="scientific">Thalassovita mangrovi</name>
    <dbReference type="NCBI Taxonomy" id="2692236"/>
    <lineage>
        <taxon>Bacteria</taxon>
        <taxon>Pseudomonadati</taxon>
        <taxon>Pseudomonadota</taxon>
        <taxon>Alphaproteobacteria</taxon>
        <taxon>Rhodobacterales</taxon>
        <taxon>Roseobacteraceae</taxon>
        <taxon>Thalassovita</taxon>
    </lineage>
</organism>
<dbReference type="Proteomes" id="UP000479043">
    <property type="component" value="Unassembled WGS sequence"/>
</dbReference>
<sequence length="108" mass="11971">MNAPRLNRALLLETPARVADGAGGFAESWTVLGQVWAEVSLRSGRESGGFSTARFRIVLRGAPQGSTMRPRPDQRFRDGERVFRIEAVSERDAEGRYLTCYANEEVVA</sequence>
<dbReference type="Gene3D" id="2.40.10.270">
    <property type="entry name" value="Bacteriophage SPP1 head-tail adaptor protein"/>
    <property type="match status" value="1"/>
</dbReference>
<dbReference type="Pfam" id="PF05521">
    <property type="entry name" value="Phage_HCP"/>
    <property type="match status" value="1"/>
</dbReference>
<evidence type="ECO:0000313" key="2">
    <source>
        <dbReference type="Proteomes" id="UP000479043"/>
    </source>
</evidence>
<protein>
    <submittedName>
        <fullName evidence="1">Head-tail adaptor protein</fullName>
    </submittedName>
</protein>
<keyword evidence="2" id="KW-1185">Reference proteome</keyword>
<accession>A0A6L8LIB4</accession>
<name>A0A6L8LIB4_9RHOB</name>
<dbReference type="InterPro" id="IPR008767">
    <property type="entry name" value="Phage_SPP1_head-tail_adaptor"/>
</dbReference>
<gene>
    <name evidence="1" type="ORF">GR167_02500</name>
</gene>
<reference evidence="1 2" key="1">
    <citation type="submission" date="2020-01" db="EMBL/GenBank/DDBJ databases">
        <authorList>
            <person name="Chen S."/>
        </authorList>
    </citation>
    <scope>NUCLEOTIDE SEQUENCE [LARGE SCALE GENOMIC DNA]</scope>
    <source>
        <strain evidence="1 2">GS-10</strain>
    </source>
</reference>
<dbReference type="EMBL" id="WWEN01000002">
    <property type="protein sequence ID" value="MYM54160.1"/>
    <property type="molecule type" value="Genomic_DNA"/>
</dbReference>
<dbReference type="AlphaFoldDB" id="A0A6L8LIB4"/>
<dbReference type="InterPro" id="IPR038666">
    <property type="entry name" value="SSP1_head-tail_sf"/>
</dbReference>